<feature type="region of interest" description="Disordered" evidence="1">
    <location>
        <begin position="97"/>
        <end position="145"/>
    </location>
</feature>
<feature type="compositionally biased region" description="Pro residues" evidence="1">
    <location>
        <begin position="106"/>
        <end position="126"/>
    </location>
</feature>
<sequence>MESPAHCTTAGGELEHNSGDLIDFSTEVLEHNSGDLIDIFTELSTCYDQPACLEFPPTLPLLPMLTSVWSPLSPDSPSAHPQSSTCAVGSQRVCQFPSVSGLEDPSSPPPASESRTPPRPFDPAAPPRLSAHSSPSSPVGPPAPPGSLVFPAPPWSVGVALDLRLSVSASGSSASGPASVGWPPGVVSPSSTMAPPSVGSTVGHHHGCGLGLPLLLLLRVPPVSSLAPPTFVTPLDNVVFT</sequence>
<accession>A0ABQ8KZ52</accession>
<evidence type="ECO:0000313" key="3">
    <source>
        <dbReference type="Proteomes" id="UP000830375"/>
    </source>
</evidence>
<protein>
    <submittedName>
        <fullName evidence="2">Levansucrase</fullName>
    </submittedName>
</protein>
<keyword evidence="3" id="KW-1185">Reference proteome</keyword>
<comment type="caution">
    <text evidence="2">The sequence shown here is derived from an EMBL/GenBank/DDBJ whole genome shotgun (WGS) entry which is preliminary data.</text>
</comment>
<gene>
    <name evidence="2" type="ORF">H4Q32_030221</name>
</gene>
<name>A0ABQ8KZ52_LABRO</name>
<dbReference type="EMBL" id="JACTAM010002785">
    <property type="protein sequence ID" value="KAI2643082.1"/>
    <property type="molecule type" value="Genomic_DNA"/>
</dbReference>
<reference evidence="2 3" key="1">
    <citation type="submission" date="2022-01" db="EMBL/GenBank/DDBJ databases">
        <title>A high-quality chromosome-level genome assembly of rohu carp, Labeo rohita.</title>
        <authorList>
            <person name="Arick M.A. II"/>
            <person name="Hsu C.-Y."/>
            <person name="Magbanua Z."/>
            <person name="Pechanova O."/>
            <person name="Grover C."/>
            <person name="Miller E."/>
            <person name="Thrash A."/>
            <person name="Ezzel L."/>
            <person name="Alam S."/>
            <person name="Benzie J."/>
            <person name="Hamilton M."/>
            <person name="Karsi A."/>
            <person name="Lawrence M.L."/>
            <person name="Peterson D.G."/>
        </authorList>
    </citation>
    <scope>NUCLEOTIDE SEQUENCE [LARGE SCALE GENOMIC DNA]</scope>
    <source>
        <strain evidence="3">BAU-BD-2019</strain>
        <tissue evidence="2">Blood</tissue>
    </source>
</reference>
<dbReference type="Proteomes" id="UP000830375">
    <property type="component" value="Unassembled WGS sequence"/>
</dbReference>
<feature type="compositionally biased region" description="Low complexity" evidence="1">
    <location>
        <begin position="127"/>
        <end position="137"/>
    </location>
</feature>
<evidence type="ECO:0000256" key="1">
    <source>
        <dbReference type="SAM" id="MobiDB-lite"/>
    </source>
</evidence>
<proteinExistence type="predicted"/>
<organism evidence="2 3">
    <name type="scientific">Labeo rohita</name>
    <name type="common">Indian major carp</name>
    <name type="synonym">Cyprinus rohita</name>
    <dbReference type="NCBI Taxonomy" id="84645"/>
    <lineage>
        <taxon>Eukaryota</taxon>
        <taxon>Metazoa</taxon>
        <taxon>Chordata</taxon>
        <taxon>Craniata</taxon>
        <taxon>Vertebrata</taxon>
        <taxon>Euteleostomi</taxon>
        <taxon>Actinopterygii</taxon>
        <taxon>Neopterygii</taxon>
        <taxon>Teleostei</taxon>
        <taxon>Ostariophysi</taxon>
        <taxon>Cypriniformes</taxon>
        <taxon>Cyprinidae</taxon>
        <taxon>Labeoninae</taxon>
        <taxon>Labeonini</taxon>
        <taxon>Labeo</taxon>
    </lineage>
</organism>
<evidence type="ECO:0000313" key="2">
    <source>
        <dbReference type="EMBL" id="KAI2643082.1"/>
    </source>
</evidence>